<proteinExistence type="predicted"/>
<dbReference type="SUPFAM" id="SSF52540">
    <property type="entry name" value="P-loop containing nucleoside triphosphate hydrolases"/>
    <property type="match status" value="1"/>
</dbReference>
<sequence length="221" mass="24849">MRLGFTGQAGSGKDTAAQMAQAIMPSHPIYSLAGPIKDVFDKAFKWDERHRDGELKEVRLDRFMINPLDLVIHASRQYNVHPKVATKAVELFLDVIQMHNVHVTVYNGVTVAIENLSPRIAYQVWGTEVWRKIGGDTFWMDIAPDDCIIPDIRFDNEASICDVLFEIQGKNHRTGSKVNQHASEAGISEELIDLTVHNTGTLVELQEKVVDALYCYGVQDE</sequence>
<dbReference type="InterPro" id="IPR027417">
    <property type="entry name" value="P-loop_NTPase"/>
</dbReference>
<accession>A0A2I7RNN5</accession>
<organism evidence="1 2">
    <name type="scientific">Vibrio phage 1.204.O._10N.222.46.F12</name>
    <dbReference type="NCBI Taxonomy" id="1881263"/>
    <lineage>
        <taxon>Viruses</taxon>
        <taxon>Duplodnaviria</taxon>
        <taxon>Heunggongvirae</taxon>
        <taxon>Uroviricota</taxon>
        <taxon>Caudoviricetes</taxon>
        <taxon>Autographivirales</taxon>
        <taxon>Cyclitvirus</taxon>
        <taxon>Cyclitvirus cyclit</taxon>
    </lineage>
</organism>
<evidence type="ECO:0000313" key="2">
    <source>
        <dbReference type="Proteomes" id="UP000269294"/>
    </source>
</evidence>
<keyword evidence="2" id="KW-1185">Reference proteome</keyword>
<name>A0A2I7RNN5_9CAUD</name>
<dbReference type="InterPro" id="IPR048444">
    <property type="entry name" value="DNMK"/>
</dbReference>
<keyword evidence="1" id="KW-0378">Hydrolase</keyword>
<dbReference type="Gene3D" id="3.40.50.300">
    <property type="entry name" value="P-loop containing nucleotide triphosphate hydrolases"/>
    <property type="match status" value="2"/>
</dbReference>
<reference evidence="1 2" key="1">
    <citation type="submission" date="2017-11" db="EMBL/GenBank/DDBJ databases">
        <title>A major lineage of nontailed dsDNA viruses as unrecognized killers of marine bacteria.</title>
        <authorList>
            <person name="Kauffman K.M."/>
            <person name="Hussain F.A."/>
            <person name="Yang J."/>
            <person name="Arevalo P."/>
            <person name="Brown J.M."/>
            <person name="Chang W.K."/>
            <person name="VanInsberghe D."/>
            <person name="Elsherbini J."/>
            <person name="Cutler M.B."/>
            <person name="Kelly L."/>
            <person name="Polz M.F."/>
        </authorList>
    </citation>
    <scope>NUCLEOTIDE SEQUENCE [LARGE SCALE GENOMIC DNA]</scope>
</reference>
<dbReference type="EMBL" id="MG592574">
    <property type="protein sequence ID" value="AUR95247.1"/>
    <property type="molecule type" value="Genomic_DNA"/>
</dbReference>
<dbReference type="GO" id="GO:0016787">
    <property type="term" value="F:hydrolase activity"/>
    <property type="evidence" value="ECO:0007669"/>
    <property type="project" value="UniProtKB-KW"/>
</dbReference>
<dbReference type="Pfam" id="PF21448">
    <property type="entry name" value="DNMK"/>
    <property type="match status" value="1"/>
</dbReference>
<dbReference type="Proteomes" id="UP000269294">
    <property type="component" value="Segment"/>
</dbReference>
<gene>
    <name evidence="1" type="ORF">NVP1204O_27</name>
</gene>
<evidence type="ECO:0000313" key="1">
    <source>
        <dbReference type="EMBL" id="AUR95247.1"/>
    </source>
</evidence>
<protein>
    <submittedName>
        <fullName evidence="1">P-loop containing nucleoside triphosphate hydrolase</fullName>
    </submittedName>
</protein>